<dbReference type="InterPro" id="IPR036388">
    <property type="entry name" value="WH-like_DNA-bd_sf"/>
</dbReference>
<keyword evidence="1" id="KW-0805">Transcription regulation</keyword>
<keyword evidence="2" id="KW-0238">DNA-binding</keyword>
<sequence>MEDVVHSLGHLALGTRLRRLGELLQAETQRVMAEAGIRIQAGHFPPLAAIDRLGPLTVGALAEALGIAQPGATRAANALVEAGLLAVARQTDQRVRLLSLTPEGQALVDEAKATLWPRIDAAVAALCAGEGTLLHRLSAIEAGLRERPLLARIRDA</sequence>
<dbReference type="SMART" id="SM00347">
    <property type="entry name" value="HTH_MARR"/>
    <property type="match status" value="1"/>
</dbReference>
<dbReference type="OrthoDB" id="2287011at2"/>
<evidence type="ECO:0000256" key="2">
    <source>
        <dbReference type="ARBA" id="ARBA00023125"/>
    </source>
</evidence>
<evidence type="ECO:0000256" key="3">
    <source>
        <dbReference type="ARBA" id="ARBA00023163"/>
    </source>
</evidence>
<accession>A0A437MH46</accession>
<dbReference type="PANTHER" id="PTHR33164">
    <property type="entry name" value="TRANSCRIPTIONAL REGULATOR, MARR FAMILY"/>
    <property type="match status" value="1"/>
</dbReference>
<keyword evidence="3" id="KW-0804">Transcription</keyword>
<feature type="domain" description="HTH marR-type" evidence="4">
    <location>
        <begin position="30"/>
        <end position="131"/>
    </location>
</feature>
<dbReference type="GO" id="GO:0003700">
    <property type="term" value="F:DNA-binding transcription factor activity"/>
    <property type="evidence" value="ECO:0007669"/>
    <property type="project" value="InterPro"/>
</dbReference>
<dbReference type="Gene3D" id="1.10.10.10">
    <property type="entry name" value="Winged helix-like DNA-binding domain superfamily/Winged helix DNA-binding domain"/>
    <property type="match status" value="1"/>
</dbReference>
<dbReference type="GO" id="GO:0006950">
    <property type="term" value="P:response to stress"/>
    <property type="evidence" value="ECO:0007669"/>
    <property type="project" value="TreeGrafter"/>
</dbReference>
<dbReference type="EMBL" id="SACL01000003">
    <property type="protein sequence ID" value="RVT96978.1"/>
    <property type="molecule type" value="Genomic_DNA"/>
</dbReference>
<dbReference type="Proteomes" id="UP000282957">
    <property type="component" value="Unassembled WGS sequence"/>
</dbReference>
<gene>
    <name evidence="5" type="ORF">EOD42_11325</name>
</gene>
<proteinExistence type="predicted"/>
<evidence type="ECO:0000259" key="4">
    <source>
        <dbReference type="SMART" id="SM00347"/>
    </source>
</evidence>
<comment type="caution">
    <text evidence="5">The sequence shown here is derived from an EMBL/GenBank/DDBJ whole genome shotgun (WGS) entry which is preliminary data.</text>
</comment>
<organism evidence="5 6">
    <name type="scientific">Rhodovarius crocodyli</name>
    <dbReference type="NCBI Taxonomy" id="1979269"/>
    <lineage>
        <taxon>Bacteria</taxon>
        <taxon>Pseudomonadati</taxon>
        <taxon>Pseudomonadota</taxon>
        <taxon>Alphaproteobacteria</taxon>
        <taxon>Acetobacterales</taxon>
        <taxon>Roseomonadaceae</taxon>
        <taxon>Rhodovarius</taxon>
    </lineage>
</organism>
<dbReference type="Pfam" id="PF12802">
    <property type="entry name" value="MarR_2"/>
    <property type="match status" value="1"/>
</dbReference>
<dbReference type="AlphaFoldDB" id="A0A437MH46"/>
<dbReference type="InterPro" id="IPR000835">
    <property type="entry name" value="HTH_MarR-typ"/>
</dbReference>
<dbReference type="RefSeq" id="WP_127787625.1">
    <property type="nucleotide sequence ID" value="NZ_SACL01000003.1"/>
</dbReference>
<dbReference type="GO" id="GO:0003677">
    <property type="term" value="F:DNA binding"/>
    <property type="evidence" value="ECO:0007669"/>
    <property type="project" value="UniProtKB-KW"/>
</dbReference>
<dbReference type="PANTHER" id="PTHR33164:SF64">
    <property type="entry name" value="TRANSCRIPTIONAL REGULATOR SLYA"/>
    <property type="match status" value="1"/>
</dbReference>
<reference evidence="5 6" key="1">
    <citation type="submission" date="2019-01" db="EMBL/GenBank/DDBJ databases">
        <authorList>
            <person name="Chen W.-M."/>
        </authorList>
    </citation>
    <scope>NUCLEOTIDE SEQUENCE [LARGE SCALE GENOMIC DNA]</scope>
    <source>
        <strain evidence="5 6">CCP-6</strain>
    </source>
</reference>
<name>A0A437MH46_9PROT</name>
<dbReference type="InterPro" id="IPR036390">
    <property type="entry name" value="WH_DNA-bd_sf"/>
</dbReference>
<evidence type="ECO:0000313" key="5">
    <source>
        <dbReference type="EMBL" id="RVT96978.1"/>
    </source>
</evidence>
<keyword evidence="6" id="KW-1185">Reference proteome</keyword>
<evidence type="ECO:0000256" key="1">
    <source>
        <dbReference type="ARBA" id="ARBA00023015"/>
    </source>
</evidence>
<dbReference type="InterPro" id="IPR039422">
    <property type="entry name" value="MarR/SlyA-like"/>
</dbReference>
<dbReference type="SUPFAM" id="SSF46785">
    <property type="entry name" value="Winged helix' DNA-binding domain"/>
    <property type="match status" value="1"/>
</dbReference>
<protein>
    <submittedName>
        <fullName evidence="5">MarR family transcriptional regulator</fullName>
    </submittedName>
</protein>
<evidence type="ECO:0000313" key="6">
    <source>
        <dbReference type="Proteomes" id="UP000282957"/>
    </source>
</evidence>